<protein>
    <submittedName>
        <fullName evidence="4">Uncharacterized protein LOC104783433</fullName>
    </submittedName>
</protein>
<proteinExistence type="predicted"/>
<evidence type="ECO:0000313" key="3">
    <source>
        <dbReference type="Proteomes" id="UP000694864"/>
    </source>
</evidence>
<evidence type="ECO:0000313" key="4">
    <source>
        <dbReference type="RefSeq" id="XP_019099825.1"/>
    </source>
</evidence>
<evidence type="ECO:0000259" key="2">
    <source>
        <dbReference type="Pfam" id="PF09331"/>
    </source>
</evidence>
<feature type="region of interest" description="Disordered" evidence="1">
    <location>
        <begin position="457"/>
        <end position="492"/>
    </location>
</feature>
<keyword evidence="3" id="KW-1185">Reference proteome</keyword>
<feature type="compositionally biased region" description="Basic residues" evidence="1">
    <location>
        <begin position="483"/>
        <end position="492"/>
    </location>
</feature>
<dbReference type="GeneID" id="104783433"/>
<accession>A0ABM1RLD7</accession>
<dbReference type="InterPro" id="IPR015410">
    <property type="entry name" value="DUF1985"/>
</dbReference>
<feature type="region of interest" description="Disordered" evidence="1">
    <location>
        <begin position="358"/>
        <end position="404"/>
    </location>
</feature>
<name>A0ABM1RLD7_CAMSA</name>
<organism evidence="3 4">
    <name type="scientific">Camelina sativa</name>
    <name type="common">False flax</name>
    <name type="synonym">Myagrum sativum</name>
    <dbReference type="NCBI Taxonomy" id="90675"/>
    <lineage>
        <taxon>Eukaryota</taxon>
        <taxon>Viridiplantae</taxon>
        <taxon>Streptophyta</taxon>
        <taxon>Embryophyta</taxon>
        <taxon>Tracheophyta</taxon>
        <taxon>Spermatophyta</taxon>
        <taxon>Magnoliopsida</taxon>
        <taxon>eudicotyledons</taxon>
        <taxon>Gunneridae</taxon>
        <taxon>Pentapetalae</taxon>
        <taxon>rosids</taxon>
        <taxon>malvids</taxon>
        <taxon>Brassicales</taxon>
        <taxon>Brassicaceae</taxon>
        <taxon>Camelineae</taxon>
        <taxon>Camelina</taxon>
    </lineage>
</organism>
<evidence type="ECO:0000256" key="1">
    <source>
        <dbReference type="SAM" id="MobiDB-lite"/>
    </source>
</evidence>
<reference evidence="4" key="2">
    <citation type="submission" date="2025-08" db="UniProtKB">
        <authorList>
            <consortium name="RefSeq"/>
        </authorList>
    </citation>
    <scope>IDENTIFICATION</scope>
    <source>
        <tissue evidence="4">Leaf</tissue>
    </source>
</reference>
<gene>
    <name evidence="4" type="primary">LOC104783433</name>
</gene>
<reference evidence="3" key="1">
    <citation type="journal article" date="2014" name="Nat. Commun.">
        <title>The emerging biofuel crop Camelina sativa retains a highly undifferentiated hexaploid genome structure.</title>
        <authorList>
            <person name="Kagale S."/>
            <person name="Koh C."/>
            <person name="Nixon J."/>
            <person name="Bollina V."/>
            <person name="Clarke W.E."/>
            <person name="Tuteja R."/>
            <person name="Spillane C."/>
            <person name="Robinson S.J."/>
            <person name="Links M.G."/>
            <person name="Clarke C."/>
            <person name="Higgins E.E."/>
            <person name="Huebert T."/>
            <person name="Sharpe A.G."/>
            <person name="Parkin I.A."/>
        </authorList>
    </citation>
    <scope>NUCLEOTIDE SEQUENCE [LARGE SCALE GENOMIC DNA]</scope>
    <source>
        <strain evidence="3">cv. DH55</strain>
    </source>
</reference>
<sequence length="492" mass="55697">MEKKYPKRLMEDGSEPQVGQINNTCRMSILHKIKKALPEEYEIVKGDPVFASVFALYENGLGYSARLIHSIMCRQLVTKRRHELWFVFGKKPLRFSMQEFHAVTGLKYKADFSHDSESWTDDNGFWSKLLKRGGIITIQNLMKTHLEAAPSWRKKEDRIRFVYVCVIAGLVVAKDEKKAIPHSYIKLVMDLEKVRTYPWGLVAFDHLVSSIVEARKKLKNPISYILNGFSYALQVWVMEAIPLIGQLMGEKIDTEITVSRISNWKGAAKVSYDELLLVEKSIGNKDVVYPCISSTGNFDVLESIEYLRGDEIKDCEVDNLEALIRSGYDFGDHIWESGEGYGVEDDNIEDVGVEQSQAVGGNNEVSVGEESGEKQANIPEVSSLKKRKKKQVDHGAETRKRMVLSQRASTSHCSCGDDMKRFFKELIDSSFKSFTETFGERLLTMEKDVSDIKALISRPAEVDPKPAEVDPKPAVVDPSPSRVKPKTSVRKK</sequence>
<dbReference type="Pfam" id="PF09331">
    <property type="entry name" value="DUF1985"/>
    <property type="match status" value="1"/>
</dbReference>
<dbReference type="Proteomes" id="UP000694864">
    <property type="component" value="Chromosome 4"/>
</dbReference>
<dbReference type="RefSeq" id="XP_019099825.1">
    <property type="nucleotide sequence ID" value="XM_019244280.1"/>
</dbReference>
<dbReference type="PANTHER" id="PTHR48449:SF1">
    <property type="entry name" value="DUF1985 DOMAIN-CONTAINING PROTEIN"/>
    <property type="match status" value="1"/>
</dbReference>
<feature type="compositionally biased region" description="Basic and acidic residues" evidence="1">
    <location>
        <begin position="460"/>
        <end position="471"/>
    </location>
</feature>
<dbReference type="PANTHER" id="PTHR48449">
    <property type="entry name" value="DUF1985 DOMAIN-CONTAINING PROTEIN"/>
    <property type="match status" value="1"/>
</dbReference>
<feature type="domain" description="DUF1985" evidence="2">
    <location>
        <begin position="72"/>
        <end position="210"/>
    </location>
</feature>